<dbReference type="Proteomes" id="UP000501939">
    <property type="component" value="Chromosome"/>
</dbReference>
<dbReference type="AlphaFoldDB" id="A0A6G8S3W1"/>
<dbReference type="RefSeq" id="WP_166323656.1">
    <property type="nucleotide sequence ID" value="NZ_CP049916.1"/>
</dbReference>
<keyword evidence="2" id="KW-1185">Reference proteome</keyword>
<protein>
    <submittedName>
        <fullName evidence="1">Uncharacterized protein</fullName>
    </submittedName>
</protein>
<dbReference type="EMBL" id="CP049916">
    <property type="protein sequence ID" value="QIO08663.1"/>
    <property type="molecule type" value="Genomic_DNA"/>
</dbReference>
<gene>
    <name evidence="1" type="ORF">G8D99_06250</name>
</gene>
<name>A0A6G8S3W1_9GAMM</name>
<reference evidence="1 2" key="1">
    <citation type="submission" date="2020-03" db="EMBL/GenBank/DDBJ databases">
        <authorList>
            <person name="Zhu W."/>
        </authorList>
    </citation>
    <scope>NUCLEOTIDE SEQUENCE [LARGE SCALE GENOMIC DNA]</scope>
    <source>
        <strain evidence="1 2">185</strain>
    </source>
</reference>
<accession>A0A6G8S3W1</accession>
<evidence type="ECO:0000313" key="1">
    <source>
        <dbReference type="EMBL" id="QIO08663.1"/>
    </source>
</evidence>
<sequence length="103" mass="12124">MAANLLGLSTQVPLINVFYTNKNSKEFRFFGQIVRFVKTRCHDVFQYPFERVGWAIAALYYFGPHIDDQASIVMKLRKELTKEEYQSLLNAKKPGWMQKILEF</sequence>
<organism evidence="1 2">
    <name type="scientific">Acinetobacter lanii</name>
    <dbReference type="NCBI Taxonomy" id="2715163"/>
    <lineage>
        <taxon>Bacteria</taxon>
        <taxon>Pseudomonadati</taxon>
        <taxon>Pseudomonadota</taxon>
        <taxon>Gammaproteobacteria</taxon>
        <taxon>Moraxellales</taxon>
        <taxon>Moraxellaceae</taxon>
        <taxon>Acinetobacter</taxon>
    </lineage>
</organism>
<evidence type="ECO:0000313" key="2">
    <source>
        <dbReference type="Proteomes" id="UP000501939"/>
    </source>
</evidence>
<dbReference type="KEGG" id="alj:G8D99_06250"/>
<proteinExistence type="predicted"/>